<evidence type="ECO:0000313" key="4">
    <source>
        <dbReference type="Proteomes" id="UP000572007"/>
    </source>
</evidence>
<feature type="compositionally biased region" description="Polar residues" evidence="1">
    <location>
        <begin position="127"/>
        <end position="136"/>
    </location>
</feature>
<gene>
    <name evidence="3" type="ORF">HGA10_24210</name>
</gene>
<feature type="region of interest" description="Disordered" evidence="1">
    <location>
        <begin position="117"/>
        <end position="145"/>
    </location>
</feature>
<dbReference type="EMBL" id="JAAXOM010000006">
    <property type="protein sequence ID" value="NKX90392.1"/>
    <property type="molecule type" value="Genomic_DNA"/>
</dbReference>
<reference evidence="3 4" key="1">
    <citation type="submission" date="2020-04" db="EMBL/GenBank/DDBJ databases">
        <title>MicrobeNet Type strains.</title>
        <authorList>
            <person name="Nicholson A.C."/>
        </authorList>
    </citation>
    <scope>NUCLEOTIDE SEQUENCE [LARGE SCALE GENOMIC DNA]</scope>
    <source>
        <strain evidence="3 4">DSM 44960</strain>
    </source>
</reference>
<keyword evidence="2" id="KW-1133">Transmembrane helix</keyword>
<organism evidence="3 4">
    <name type="scientific">Nocardia coubleae</name>
    <dbReference type="NCBI Taxonomy" id="356147"/>
    <lineage>
        <taxon>Bacteria</taxon>
        <taxon>Bacillati</taxon>
        <taxon>Actinomycetota</taxon>
        <taxon>Actinomycetes</taxon>
        <taxon>Mycobacteriales</taxon>
        <taxon>Nocardiaceae</taxon>
        <taxon>Nocardia</taxon>
    </lineage>
</organism>
<name>A0A846WAC2_9NOCA</name>
<feature type="transmembrane region" description="Helical" evidence="2">
    <location>
        <begin position="12"/>
        <end position="34"/>
    </location>
</feature>
<dbReference type="Proteomes" id="UP000572007">
    <property type="component" value="Unassembled WGS sequence"/>
</dbReference>
<keyword evidence="2" id="KW-0472">Membrane</keyword>
<evidence type="ECO:0000256" key="1">
    <source>
        <dbReference type="SAM" id="MobiDB-lite"/>
    </source>
</evidence>
<feature type="transmembrane region" description="Helical" evidence="2">
    <location>
        <begin position="155"/>
        <end position="179"/>
    </location>
</feature>
<comment type="caution">
    <text evidence="3">The sequence shown here is derived from an EMBL/GenBank/DDBJ whole genome shotgun (WGS) entry which is preliminary data.</text>
</comment>
<proteinExistence type="predicted"/>
<keyword evidence="4" id="KW-1185">Reference proteome</keyword>
<evidence type="ECO:0000256" key="2">
    <source>
        <dbReference type="SAM" id="Phobius"/>
    </source>
</evidence>
<protein>
    <submittedName>
        <fullName evidence="3">Uncharacterized protein</fullName>
    </submittedName>
</protein>
<sequence length="339" mass="35609">MTRVGRSRSGAVKLLLGMAAIAFLVGGAATLVGLGGMTSDPDAVPTCEGKIMSVGDRCEITRRGSTVDSYTYQEKIERQHANKDSAGTTLTIGLTVIGASLLTGALVEIRFRRSGPRRTSFAPVGSVTPSPEVPSQRTEAAAPTRARAVHATRTVVITGVAAWLCVAAAVVVGVVVVLADRPDSSEPSPSQAAAASSSAAYSRHIEALMAGMPATLRAGIVHCEPSPVVQRHVLRAGTCDLAKNSPLVAGLAAHDGLAGIFQVANVNPTSYYETMRYQGIAFRDDSTAFAVFNQYQNPSDPPGLGNDMEYLDRRTGLWLKVSHLVTVQDAETFLARAGF</sequence>
<evidence type="ECO:0000313" key="3">
    <source>
        <dbReference type="EMBL" id="NKX90392.1"/>
    </source>
</evidence>
<dbReference type="RefSeq" id="WP_157105080.1">
    <property type="nucleotide sequence ID" value="NZ_JAAXOM010000006.1"/>
</dbReference>
<keyword evidence="2" id="KW-0812">Transmembrane</keyword>
<dbReference type="AlphaFoldDB" id="A0A846WAC2"/>
<feature type="transmembrane region" description="Helical" evidence="2">
    <location>
        <begin position="90"/>
        <end position="109"/>
    </location>
</feature>
<accession>A0A846WAC2</accession>